<gene>
    <name evidence="6" type="ORF">HK099_005195</name>
</gene>
<keyword evidence="2 5" id="KW-0812">Transmembrane</keyword>
<accession>A0AAD5TZJ2</accession>
<reference evidence="6" key="1">
    <citation type="submission" date="2020-05" db="EMBL/GenBank/DDBJ databases">
        <title>Phylogenomic resolution of chytrid fungi.</title>
        <authorList>
            <person name="Stajich J.E."/>
            <person name="Amses K."/>
            <person name="Simmons R."/>
            <person name="Seto K."/>
            <person name="Myers J."/>
            <person name="Bonds A."/>
            <person name="Quandt C.A."/>
            <person name="Barry K."/>
            <person name="Liu P."/>
            <person name="Grigoriev I."/>
            <person name="Longcore J.E."/>
            <person name="James T.Y."/>
        </authorList>
    </citation>
    <scope>NUCLEOTIDE SEQUENCE</scope>
    <source>
        <strain evidence="6">JEL0476</strain>
    </source>
</reference>
<dbReference type="PANTHER" id="PTHR13396:SF5">
    <property type="entry name" value="NEDD4 FAMILY INTERACTING PROTEIN"/>
    <property type="match status" value="1"/>
</dbReference>
<evidence type="ECO:0000313" key="7">
    <source>
        <dbReference type="Proteomes" id="UP001211065"/>
    </source>
</evidence>
<dbReference type="AlphaFoldDB" id="A0AAD5TZJ2"/>
<dbReference type="PANTHER" id="PTHR13396">
    <property type="entry name" value="NEDD4 FAMILY INTERACTING PROTEIN 1/2"/>
    <property type="match status" value="1"/>
</dbReference>
<proteinExistence type="predicted"/>
<dbReference type="GO" id="GO:0016020">
    <property type="term" value="C:membrane"/>
    <property type="evidence" value="ECO:0007669"/>
    <property type="project" value="UniProtKB-SubCell"/>
</dbReference>
<dbReference type="InterPro" id="IPR019325">
    <property type="entry name" value="NEDD4/Bsd2"/>
</dbReference>
<evidence type="ECO:0000256" key="1">
    <source>
        <dbReference type="ARBA" id="ARBA00004141"/>
    </source>
</evidence>
<dbReference type="GO" id="GO:0005794">
    <property type="term" value="C:Golgi apparatus"/>
    <property type="evidence" value="ECO:0007669"/>
    <property type="project" value="TreeGrafter"/>
</dbReference>
<evidence type="ECO:0000256" key="3">
    <source>
        <dbReference type="ARBA" id="ARBA00022989"/>
    </source>
</evidence>
<dbReference type="Proteomes" id="UP001211065">
    <property type="component" value="Unassembled WGS sequence"/>
</dbReference>
<keyword evidence="3 5" id="KW-1133">Transmembrane helix</keyword>
<feature type="transmembrane region" description="Helical" evidence="5">
    <location>
        <begin position="354"/>
        <end position="373"/>
    </location>
</feature>
<evidence type="ECO:0000313" key="6">
    <source>
        <dbReference type="EMBL" id="KAJ3218107.1"/>
    </source>
</evidence>
<dbReference type="GO" id="GO:0007034">
    <property type="term" value="P:vacuolar transport"/>
    <property type="evidence" value="ECO:0007669"/>
    <property type="project" value="InterPro"/>
</dbReference>
<organism evidence="6 7">
    <name type="scientific">Clydaea vesicula</name>
    <dbReference type="NCBI Taxonomy" id="447962"/>
    <lineage>
        <taxon>Eukaryota</taxon>
        <taxon>Fungi</taxon>
        <taxon>Fungi incertae sedis</taxon>
        <taxon>Chytridiomycota</taxon>
        <taxon>Chytridiomycota incertae sedis</taxon>
        <taxon>Chytridiomycetes</taxon>
        <taxon>Lobulomycetales</taxon>
        <taxon>Lobulomycetaceae</taxon>
        <taxon>Clydaea</taxon>
    </lineage>
</organism>
<evidence type="ECO:0000256" key="2">
    <source>
        <dbReference type="ARBA" id="ARBA00022692"/>
    </source>
</evidence>
<evidence type="ECO:0000256" key="5">
    <source>
        <dbReference type="SAM" id="Phobius"/>
    </source>
</evidence>
<dbReference type="Pfam" id="PF10176">
    <property type="entry name" value="NEDD4_Bsd2"/>
    <property type="match status" value="1"/>
</dbReference>
<feature type="transmembrane region" description="Helical" evidence="5">
    <location>
        <begin position="435"/>
        <end position="455"/>
    </location>
</feature>
<keyword evidence="7" id="KW-1185">Reference proteome</keyword>
<dbReference type="GO" id="GO:0005783">
    <property type="term" value="C:endoplasmic reticulum"/>
    <property type="evidence" value="ECO:0007669"/>
    <property type="project" value="TreeGrafter"/>
</dbReference>
<sequence length="472" mass="53543">MTVIHTTCSQQIINPEISLLSNSVENLNITNQSNNQKQLRETLYHQILTNGQDPPLYDSSKFHHPQTSVTYLVTRPKFFDNCDTIFKNQDGTPAFYIPDPFPCRNWNTQLLRGDKNGPPAINIDKISGIVNINFSNSINSNIRTVCTTSGVTTTKREFEGFDGVKYRWKNKRIKYLELKSYSNTNDDALKNCSKRQQKKNVKKEVIANFELNKSGIDSKLVIYEKEVMVKYEVVHNLSDLEEAPIADSRDLQQSTSSSSTTAAEHVYDIELNTNKTNPQQYTKYDQQQFNNSDGVFNNIPAKPDVYKDEPLPPAYDLPETEQVPPYFEATVSPAVLYGTDGDILIEGMEVGNTFSFIINVIMSMSFDFIGYMLTTMMALTHSARCGSKLGLGITLFRYGIFISTEEYSEEVNEYRYYDPDSDESGDNVTAQNATLSYILMILGFIVILQSSLEYYRISRLRAVILSTENSVV</sequence>
<evidence type="ECO:0000256" key="4">
    <source>
        <dbReference type="ARBA" id="ARBA00023136"/>
    </source>
</evidence>
<keyword evidence="4 5" id="KW-0472">Membrane</keyword>
<comment type="caution">
    <text evidence="6">The sequence shown here is derived from an EMBL/GenBank/DDBJ whole genome shotgun (WGS) entry which is preliminary data.</text>
</comment>
<protein>
    <submittedName>
        <fullName evidence="6">Uncharacterized protein</fullName>
    </submittedName>
</protein>
<dbReference type="GO" id="GO:0031398">
    <property type="term" value="P:positive regulation of protein ubiquitination"/>
    <property type="evidence" value="ECO:0007669"/>
    <property type="project" value="TreeGrafter"/>
</dbReference>
<dbReference type="GO" id="GO:0006511">
    <property type="term" value="P:ubiquitin-dependent protein catabolic process"/>
    <property type="evidence" value="ECO:0007669"/>
    <property type="project" value="TreeGrafter"/>
</dbReference>
<dbReference type="EMBL" id="JADGJW010000396">
    <property type="protein sequence ID" value="KAJ3218107.1"/>
    <property type="molecule type" value="Genomic_DNA"/>
</dbReference>
<dbReference type="GO" id="GO:0030001">
    <property type="term" value="P:metal ion transport"/>
    <property type="evidence" value="ECO:0007669"/>
    <property type="project" value="InterPro"/>
</dbReference>
<comment type="subcellular location">
    <subcellularLocation>
        <location evidence="1">Membrane</location>
        <topology evidence="1">Multi-pass membrane protein</topology>
    </subcellularLocation>
</comment>
<dbReference type="CDD" id="cd22212">
    <property type="entry name" value="NDFIP-like"/>
    <property type="match status" value="1"/>
</dbReference>
<name>A0AAD5TZJ2_9FUNG</name>
<dbReference type="GO" id="GO:0048471">
    <property type="term" value="C:perinuclear region of cytoplasm"/>
    <property type="evidence" value="ECO:0007669"/>
    <property type="project" value="TreeGrafter"/>
</dbReference>